<evidence type="ECO:0000313" key="2">
    <source>
        <dbReference type="EMBL" id="ETP09006.1"/>
    </source>
</evidence>
<feature type="region of interest" description="Disordered" evidence="1">
    <location>
        <begin position="1"/>
        <end position="24"/>
    </location>
</feature>
<dbReference type="Proteomes" id="UP000018958">
    <property type="component" value="Unassembled WGS sequence"/>
</dbReference>
<feature type="region of interest" description="Disordered" evidence="1">
    <location>
        <begin position="49"/>
        <end position="75"/>
    </location>
</feature>
<feature type="non-terminal residue" evidence="2">
    <location>
        <position position="1"/>
    </location>
</feature>
<dbReference type="EMBL" id="ANIX01003036">
    <property type="protein sequence ID" value="ETP09006.1"/>
    <property type="molecule type" value="Genomic_DNA"/>
</dbReference>
<protein>
    <submittedName>
        <fullName evidence="2">Uncharacterized protein</fullName>
    </submittedName>
</protein>
<sequence>VLRTRSTKSVAERNKQIDNAKKSSSEIIPPDWETYAKTIICTHGFKHRYRGKGKRPRQGSTAYGMHGTDMYLARR</sequence>
<gene>
    <name evidence="2" type="ORF">F441_15093</name>
</gene>
<proteinExistence type="predicted"/>
<comment type="caution">
    <text evidence="2">The sequence shown here is derived from an EMBL/GenBank/DDBJ whole genome shotgun (WGS) entry which is preliminary data.</text>
</comment>
<organism evidence="2 3">
    <name type="scientific">Phytophthora nicotianae CJ01A1</name>
    <dbReference type="NCBI Taxonomy" id="1317063"/>
    <lineage>
        <taxon>Eukaryota</taxon>
        <taxon>Sar</taxon>
        <taxon>Stramenopiles</taxon>
        <taxon>Oomycota</taxon>
        <taxon>Peronosporomycetes</taxon>
        <taxon>Peronosporales</taxon>
        <taxon>Peronosporaceae</taxon>
        <taxon>Phytophthora</taxon>
    </lineage>
</organism>
<reference evidence="2 3" key="1">
    <citation type="submission" date="2013-11" db="EMBL/GenBank/DDBJ databases">
        <title>The Genome Sequence of Phytophthora parasitica CJ01A1.</title>
        <authorList>
            <consortium name="The Broad Institute Genomics Platform"/>
            <person name="Russ C."/>
            <person name="Tyler B."/>
            <person name="Panabieres F."/>
            <person name="Shan W."/>
            <person name="Tripathy S."/>
            <person name="Grunwald N."/>
            <person name="Machado M."/>
            <person name="Johnson C.S."/>
            <person name="Walker B."/>
            <person name="Young S.K."/>
            <person name="Zeng Q."/>
            <person name="Gargeya S."/>
            <person name="Fitzgerald M."/>
            <person name="Haas B."/>
            <person name="Abouelleil A."/>
            <person name="Allen A.W."/>
            <person name="Alvarado L."/>
            <person name="Arachchi H.M."/>
            <person name="Berlin A.M."/>
            <person name="Chapman S.B."/>
            <person name="Gainer-Dewar J."/>
            <person name="Goldberg J."/>
            <person name="Griggs A."/>
            <person name="Gujja S."/>
            <person name="Hansen M."/>
            <person name="Howarth C."/>
            <person name="Imamovic A."/>
            <person name="Ireland A."/>
            <person name="Larimer J."/>
            <person name="McCowan C."/>
            <person name="Murphy C."/>
            <person name="Pearson M."/>
            <person name="Poon T.W."/>
            <person name="Priest M."/>
            <person name="Roberts A."/>
            <person name="Saif S."/>
            <person name="Shea T."/>
            <person name="Sisk P."/>
            <person name="Sykes S."/>
            <person name="Wortman J."/>
            <person name="Nusbaum C."/>
            <person name="Birren B."/>
        </authorList>
    </citation>
    <scope>NUCLEOTIDE SEQUENCE [LARGE SCALE GENOMIC DNA]</scope>
    <source>
        <strain evidence="2 3">CJ01A1</strain>
    </source>
</reference>
<accession>W2WET7</accession>
<evidence type="ECO:0000313" key="3">
    <source>
        <dbReference type="Proteomes" id="UP000018958"/>
    </source>
</evidence>
<name>W2WET7_PHYNI</name>
<feature type="compositionally biased region" description="Basic and acidic residues" evidence="1">
    <location>
        <begin position="10"/>
        <end position="24"/>
    </location>
</feature>
<dbReference type="AlphaFoldDB" id="W2WET7"/>
<evidence type="ECO:0000256" key="1">
    <source>
        <dbReference type="SAM" id="MobiDB-lite"/>
    </source>
</evidence>